<reference evidence="2 3" key="1">
    <citation type="submission" date="2019-03" db="EMBL/GenBank/DDBJ databases">
        <title>Comparative genomic analyses of the sweetpotato soil rot pathogen, Streptomyces ipomoeae.</title>
        <authorList>
            <person name="Ruschel Soares N."/>
            <person name="Badger J.H."/>
            <person name="Huguet-Tapia J.C."/>
            <person name="Clark C.A."/>
            <person name="Pettis G.S."/>
        </authorList>
    </citation>
    <scope>NUCLEOTIDE SEQUENCE [LARGE SCALE GENOMIC DNA]</scope>
    <source>
        <strain evidence="2 3">88-35</strain>
    </source>
</reference>
<feature type="region of interest" description="Disordered" evidence="1">
    <location>
        <begin position="72"/>
        <end position="107"/>
    </location>
</feature>
<proteinExistence type="predicted"/>
<sequence length="107" mass="11343">MGVPLAPDHSSDWLWIDIDGPAVRHDLADILVGHRPRPNAHTAAQEATGLLATHPGCLLVLLPLPDGDWLAASRTPAHHAPARPSSRASTRRVSSALTVMDSGNALR</sequence>
<gene>
    <name evidence="2" type="ORF">Sipo8835_31095</name>
</gene>
<organism evidence="2 3">
    <name type="scientific">Streptomyces ipomoeae</name>
    <dbReference type="NCBI Taxonomy" id="103232"/>
    <lineage>
        <taxon>Bacteria</taxon>
        <taxon>Bacillati</taxon>
        <taxon>Actinomycetota</taxon>
        <taxon>Actinomycetes</taxon>
        <taxon>Kitasatosporales</taxon>
        <taxon>Streptomycetaceae</taxon>
        <taxon>Streptomyces</taxon>
    </lineage>
</organism>
<evidence type="ECO:0000313" key="2">
    <source>
        <dbReference type="EMBL" id="TQE25708.1"/>
    </source>
</evidence>
<feature type="compositionally biased region" description="Low complexity" evidence="1">
    <location>
        <begin position="82"/>
        <end position="96"/>
    </location>
</feature>
<name>A0AAE8VYJ0_9ACTN</name>
<dbReference type="Proteomes" id="UP000318720">
    <property type="component" value="Unassembled WGS sequence"/>
</dbReference>
<evidence type="ECO:0000313" key="3">
    <source>
        <dbReference type="Proteomes" id="UP000318720"/>
    </source>
</evidence>
<comment type="caution">
    <text evidence="2">The sequence shown here is derived from an EMBL/GenBank/DDBJ whole genome shotgun (WGS) entry which is preliminary data.</text>
</comment>
<accession>A0AAE8VYJ0</accession>
<dbReference type="AlphaFoldDB" id="A0AAE8VYJ0"/>
<dbReference type="RefSeq" id="WP_141584589.1">
    <property type="nucleotide sequence ID" value="NZ_JARAVC010000387.1"/>
</dbReference>
<dbReference type="EMBL" id="SPAZ01000243">
    <property type="protein sequence ID" value="TQE25708.1"/>
    <property type="molecule type" value="Genomic_DNA"/>
</dbReference>
<evidence type="ECO:0000256" key="1">
    <source>
        <dbReference type="SAM" id="MobiDB-lite"/>
    </source>
</evidence>
<protein>
    <submittedName>
        <fullName evidence="2">Uncharacterized protein</fullName>
    </submittedName>
</protein>